<protein>
    <recommendedName>
        <fullName evidence="2">DRBM domain-containing protein</fullName>
    </recommendedName>
</protein>
<reference evidence="3 4" key="1">
    <citation type="submission" date="2024-01" db="EMBL/GenBank/DDBJ databases">
        <title>A draft genome for a cacao thread blight-causing isolate of Paramarasmius palmivorus.</title>
        <authorList>
            <person name="Baruah I.K."/>
            <person name="Bukari Y."/>
            <person name="Amoako-Attah I."/>
            <person name="Meinhardt L.W."/>
            <person name="Bailey B.A."/>
            <person name="Cohen S.P."/>
        </authorList>
    </citation>
    <scope>NUCLEOTIDE SEQUENCE [LARGE SCALE GENOMIC DNA]</scope>
    <source>
        <strain evidence="3 4">GH-12</strain>
    </source>
</reference>
<dbReference type="PROSITE" id="PS50137">
    <property type="entry name" value="DS_RBD"/>
    <property type="match status" value="1"/>
</dbReference>
<evidence type="ECO:0000313" key="3">
    <source>
        <dbReference type="EMBL" id="KAK7025455.1"/>
    </source>
</evidence>
<dbReference type="SUPFAM" id="SSF54768">
    <property type="entry name" value="dsRNA-binding domain-like"/>
    <property type="match status" value="1"/>
</dbReference>
<dbReference type="Gene3D" id="3.30.160.20">
    <property type="match status" value="1"/>
</dbReference>
<proteinExistence type="predicted"/>
<evidence type="ECO:0000313" key="4">
    <source>
        <dbReference type="Proteomes" id="UP001383192"/>
    </source>
</evidence>
<dbReference type="AlphaFoldDB" id="A0AAW0BHY6"/>
<gene>
    <name evidence="3" type="ORF">VNI00_015983</name>
</gene>
<dbReference type="SMART" id="SM00358">
    <property type="entry name" value="DSRM"/>
    <property type="match status" value="1"/>
</dbReference>
<sequence>MAHRQPDQKMHLNNYCQGAGRRYQFVTTPHGPRHAPTWSSIVYVDEQQFGTGQGPSAIAAENMAAAQALNLINQGY</sequence>
<organism evidence="3 4">
    <name type="scientific">Paramarasmius palmivorus</name>
    <dbReference type="NCBI Taxonomy" id="297713"/>
    <lineage>
        <taxon>Eukaryota</taxon>
        <taxon>Fungi</taxon>
        <taxon>Dikarya</taxon>
        <taxon>Basidiomycota</taxon>
        <taxon>Agaricomycotina</taxon>
        <taxon>Agaricomycetes</taxon>
        <taxon>Agaricomycetidae</taxon>
        <taxon>Agaricales</taxon>
        <taxon>Marasmiineae</taxon>
        <taxon>Marasmiaceae</taxon>
        <taxon>Paramarasmius</taxon>
    </lineage>
</organism>
<name>A0AAW0BHY6_9AGAR</name>
<evidence type="ECO:0000259" key="2">
    <source>
        <dbReference type="PROSITE" id="PS50137"/>
    </source>
</evidence>
<dbReference type="GO" id="GO:0003723">
    <property type="term" value="F:RNA binding"/>
    <property type="evidence" value="ECO:0007669"/>
    <property type="project" value="UniProtKB-UniRule"/>
</dbReference>
<evidence type="ECO:0000256" key="1">
    <source>
        <dbReference type="PROSITE-ProRule" id="PRU00266"/>
    </source>
</evidence>
<keyword evidence="1" id="KW-0694">RNA-binding</keyword>
<dbReference type="Proteomes" id="UP001383192">
    <property type="component" value="Unassembled WGS sequence"/>
</dbReference>
<keyword evidence="4" id="KW-1185">Reference proteome</keyword>
<dbReference type="EMBL" id="JAYKXP010000114">
    <property type="protein sequence ID" value="KAK7025455.1"/>
    <property type="molecule type" value="Genomic_DNA"/>
</dbReference>
<dbReference type="InterPro" id="IPR014720">
    <property type="entry name" value="dsRBD_dom"/>
</dbReference>
<dbReference type="Pfam" id="PF00035">
    <property type="entry name" value="dsrm"/>
    <property type="match status" value="1"/>
</dbReference>
<feature type="domain" description="DRBM" evidence="2">
    <location>
        <begin position="7"/>
        <end position="74"/>
    </location>
</feature>
<comment type="caution">
    <text evidence="3">The sequence shown here is derived from an EMBL/GenBank/DDBJ whole genome shotgun (WGS) entry which is preliminary data.</text>
</comment>
<accession>A0AAW0BHY6</accession>